<accession>A0ABQ6BF54</accession>
<keyword evidence="2" id="KW-1185">Reference proteome</keyword>
<gene>
    <name evidence="1" type="ORF">GCM10007857_88810</name>
</gene>
<sequence length="107" mass="11796">MMLRKRHGSIDVDLDHADFRSVNTVQSLGPFAHARHWDAGSALKSALTRSHETGRRPKFNASLLQLSSICMQNSLYTQRSLADLLSVNTSECPEPLSLLEAPPPLDA</sequence>
<comment type="caution">
    <text evidence="1">The sequence shown here is derived from an EMBL/GenBank/DDBJ whole genome shotgun (WGS) entry which is preliminary data.</text>
</comment>
<reference evidence="2" key="1">
    <citation type="journal article" date="2019" name="Int. J. Syst. Evol. Microbiol.">
        <title>The Global Catalogue of Microorganisms (GCM) 10K type strain sequencing project: providing services to taxonomists for standard genome sequencing and annotation.</title>
        <authorList>
            <consortium name="The Broad Institute Genomics Platform"/>
            <consortium name="The Broad Institute Genome Sequencing Center for Infectious Disease"/>
            <person name="Wu L."/>
            <person name="Ma J."/>
        </authorList>
    </citation>
    <scope>NUCLEOTIDE SEQUENCE [LARGE SCALE GENOMIC DNA]</scope>
    <source>
        <strain evidence="2">NBRC 102520</strain>
    </source>
</reference>
<evidence type="ECO:0000313" key="1">
    <source>
        <dbReference type="EMBL" id="GLR92161.1"/>
    </source>
</evidence>
<dbReference type="Proteomes" id="UP001156905">
    <property type="component" value="Unassembled WGS sequence"/>
</dbReference>
<protein>
    <submittedName>
        <fullName evidence="1">Uncharacterized protein</fullName>
    </submittedName>
</protein>
<name>A0ABQ6BF54_9BRAD</name>
<evidence type="ECO:0000313" key="2">
    <source>
        <dbReference type="Proteomes" id="UP001156905"/>
    </source>
</evidence>
<dbReference type="EMBL" id="BSOW01000069">
    <property type="protein sequence ID" value="GLR92161.1"/>
    <property type="molecule type" value="Genomic_DNA"/>
</dbReference>
<organism evidence="1 2">
    <name type="scientific">Bradyrhizobium iriomotense</name>
    <dbReference type="NCBI Taxonomy" id="441950"/>
    <lineage>
        <taxon>Bacteria</taxon>
        <taxon>Pseudomonadati</taxon>
        <taxon>Pseudomonadota</taxon>
        <taxon>Alphaproteobacteria</taxon>
        <taxon>Hyphomicrobiales</taxon>
        <taxon>Nitrobacteraceae</taxon>
        <taxon>Bradyrhizobium</taxon>
    </lineage>
</organism>
<proteinExistence type="predicted"/>